<dbReference type="EMBL" id="VSSQ01008324">
    <property type="protein sequence ID" value="MPM38555.1"/>
    <property type="molecule type" value="Genomic_DNA"/>
</dbReference>
<dbReference type="GO" id="GO:0006824">
    <property type="term" value="P:cobalt ion transport"/>
    <property type="evidence" value="ECO:0007669"/>
    <property type="project" value="InterPro"/>
</dbReference>
<feature type="transmembrane region" description="Helical" evidence="6">
    <location>
        <begin position="37"/>
        <end position="63"/>
    </location>
</feature>
<accession>A0A644ZCE0</accession>
<keyword evidence="3 6" id="KW-0812">Transmembrane</keyword>
<keyword evidence="4 6" id="KW-1133">Transmembrane helix</keyword>
<dbReference type="GO" id="GO:0043190">
    <property type="term" value="C:ATP-binding cassette (ABC) transporter complex"/>
    <property type="evidence" value="ECO:0007669"/>
    <property type="project" value="InterPro"/>
</dbReference>
<evidence type="ECO:0000256" key="2">
    <source>
        <dbReference type="ARBA" id="ARBA00022475"/>
    </source>
</evidence>
<gene>
    <name evidence="7" type="primary">ecfT_34</name>
    <name evidence="7" type="ORF">SDC9_85184</name>
</gene>
<keyword evidence="2" id="KW-1003">Cell membrane</keyword>
<name>A0A644ZCE0_9ZZZZ</name>
<organism evidence="7">
    <name type="scientific">bioreactor metagenome</name>
    <dbReference type="NCBI Taxonomy" id="1076179"/>
    <lineage>
        <taxon>unclassified sequences</taxon>
        <taxon>metagenomes</taxon>
        <taxon>ecological metagenomes</taxon>
    </lineage>
</organism>
<evidence type="ECO:0000256" key="3">
    <source>
        <dbReference type="ARBA" id="ARBA00022692"/>
    </source>
</evidence>
<evidence type="ECO:0000256" key="6">
    <source>
        <dbReference type="SAM" id="Phobius"/>
    </source>
</evidence>
<dbReference type="InterPro" id="IPR012809">
    <property type="entry name" value="ECF_CbiQ"/>
</dbReference>
<comment type="caution">
    <text evidence="7">The sequence shown here is derived from an EMBL/GenBank/DDBJ whole genome shotgun (WGS) entry which is preliminary data.</text>
</comment>
<dbReference type="InterPro" id="IPR051611">
    <property type="entry name" value="ECF_transporter_component"/>
</dbReference>
<dbReference type="PANTHER" id="PTHR34857">
    <property type="entry name" value="SLL0384 PROTEIN"/>
    <property type="match status" value="1"/>
</dbReference>
<protein>
    <submittedName>
        <fullName evidence="7">Energy-coupling factor transporter transmembrane protein EcfT</fullName>
    </submittedName>
</protein>
<proteinExistence type="predicted"/>
<sequence>MADLRGSIYEIYSLEQLAGGCSAIHSLDPRVKIAGTLFYIAAVISFGRGELSGLAPFVFYPAVALSLADIPFGMIFRRSLAALPFCLFAGISSLFFERTVLFTVCGFGVTTGWVTLFAIVFRTLLCVSAVLILVAVTPFRKLTGGLRSLRLPGILISLFEMTYRYLGTLAGEALSMYTAYSLRGGGKKGVEMRDMGSFAGQLLLRSFDRAERVYQAMKCRGYGGAPPAAANGGRLTPNDLIFLVILCGSSLLFRLINFPRLIGRLIECLI</sequence>
<feature type="transmembrane region" description="Helical" evidence="6">
    <location>
        <begin position="75"/>
        <end position="96"/>
    </location>
</feature>
<evidence type="ECO:0000256" key="4">
    <source>
        <dbReference type="ARBA" id="ARBA00022989"/>
    </source>
</evidence>
<dbReference type="Pfam" id="PF02361">
    <property type="entry name" value="CbiQ"/>
    <property type="match status" value="1"/>
</dbReference>
<evidence type="ECO:0000313" key="7">
    <source>
        <dbReference type="EMBL" id="MPM38555.1"/>
    </source>
</evidence>
<evidence type="ECO:0000256" key="5">
    <source>
        <dbReference type="ARBA" id="ARBA00023136"/>
    </source>
</evidence>
<reference evidence="7" key="1">
    <citation type="submission" date="2019-08" db="EMBL/GenBank/DDBJ databases">
        <authorList>
            <person name="Kucharzyk K."/>
            <person name="Murdoch R.W."/>
            <person name="Higgins S."/>
            <person name="Loffler F."/>
        </authorList>
    </citation>
    <scope>NUCLEOTIDE SEQUENCE</scope>
</reference>
<dbReference type="AlphaFoldDB" id="A0A644ZCE0"/>
<comment type="subcellular location">
    <subcellularLocation>
        <location evidence="1">Cell membrane</location>
        <topology evidence="1">Multi-pass membrane protein</topology>
    </subcellularLocation>
</comment>
<keyword evidence="5 6" id="KW-0472">Membrane</keyword>
<dbReference type="InterPro" id="IPR003339">
    <property type="entry name" value="ABC/ECF_trnsptr_transmembrane"/>
</dbReference>
<feature type="transmembrane region" description="Helical" evidence="6">
    <location>
        <begin position="116"/>
        <end position="136"/>
    </location>
</feature>
<dbReference type="PANTHER" id="PTHR34857:SF2">
    <property type="entry name" value="SLL0384 PROTEIN"/>
    <property type="match status" value="1"/>
</dbReference>
<dbReference type="CDD" id="cd16914">
    <property type="entry name" value="EcfT"/>
    <property type="match status" value="1"/>
</dbReference>
<evidence type="ECO:0000256" key="1">
    <source>
        <dbReference type="ARBA" id="ARBA00004651"/>
    </source>
</evidence>
<dbReference type="NCBIfam" id="TIGR02454">
    <property type="entry name" value="ECF_T_CbiQ"/>
    <property type="match status" value="1"/>
</dbReference>